<proteinExistence type="predicted"/>
<name>A0A3R7JQD3_9TRYP</name>
<feature type="transmembrane region" description="Helical" evidence="1">
    <location>
        <begin position="193"/>
        <end position="213"/>
    </location>
</feature>
<feature type="non-terminal residue" evidence="2">
    <location>
        <position position="343"/>
    </location>
</feature>
<accession>A0A3R7JQD3</accession>
<organism evidence="2 3">
    <name type="scientific">Trypanosoma conorhini</name>
    <dbReference type="NCBI Taxonomy" id="83891"/>
    <lineage>
        <taxon>Eukaryota</taxon>
        <taxon>Discoba</taxon>
        <taxon>Euglenozoa</taxon>
        <taxon>Kinetoplastea</taxon>
        <taxon>Metakinetoplastina</taxon>
        <taxon>Trypanosomatida</taxon>
        <taxon>Trypanosomatidae</taxon>
        <taxon>Trypanosoma</taxon>
    </lineage>
</organism>
<sequence length="343" mass="37047">MAAVAAAEGRLSWHKPTRAPACPLWLTPLRLFARRGETAVSPARLSTLRGAAFCCVTSTDGPPAAPPPIPAAARAPDAWVCLLCGAAFYAGWAGAFRCGKCRSWPEERDAGGAASRALQRGAQVALGGSGPRTARVGRRHVERYVYKFHHYWGRLAMRTCRVVSGRETRPVRCNCAPRRPQARSGPRGLRPSAAAPCLLVLVVFFLPLLLLFAPHRAAAQAAIPGAPVKLLVLRQTDLGIFTKLATPFYAGVYASLRAHNSTAADDIRVEIVERETKSHNTVTVLEDAMEKDKDILTLLAQFGYASVMKVLPVLPRYGLVSFAPITGSSVVRGWSPNVYFVRA</sequence>
<keyword evidence="1" id="KW-0472">Membrane</keyword>
<dbReference type="Proteomes" id="UP000284403">
    <property type="component" value="Unassembled WGS sequence"/>
</dbReference>
<evidence type="ECO:0000313" key="2">
    <source>
        <dbReference type="EMBL" id="RNE95196.1"/>
    </source>
</evidence>
<keyword evidence="1" id="KW-1133">Transmembrane helix</keyword>
<protein>
    <submittedName>
        <fullName evidence="2">Receptor-type adenylate cyclase</fullName>
    </submittedName>
</protein>
<reference evidence="2 3" key="1">
    <citation type="journal article" date="2018" name="BMC Genomics">
        <title>Genomic comparison of Trypanosoma conorhini and Trypanosoma rangeli to Trypanosoma cruzi strains of high and low virulence.</title>
        <authorList>
            <person name="Bradwell K.R."/>
            <person name="Koparde V.N."/>
            <person name="Matveyev A.V."/>
            <person name="Serrano M.G."/>
            <person name="Alves J.M."/>
            <person name="Parikh H."/>
            <person name="Huang B."/>
            <person name="Lee V."/>
            <person name="Espinosa-Alvarez O."/>
            <person name="Ortiz P.A."/>
            <person name="Costa-Martins A.G."/>
            <person name="Teixeira M.M."/>
            <person name="Buck G.A."/>
        </authorList>
    </citation>
    <scope>NUCLEOTIDE SEQUENCE [LARGE SCALE GENOMIC DNA]</scope>
    <source>
        <strain evidence="2 3">025E</strain>
    </source>
</reference>
<dbReference type="RefSeq" id="XP_029222971.1">
    <property type="nucleotide sequence ID" value="XM_029376913.1"/>
</dbReference>
<dbReference type="AlphaFoldDB" id="A0A3R7JQD3"/>
<evidence type="ECO:0000256" key="1">
    <source>
        <dbReference type="SAM" id="Phobius"/>
    </source>
</evidence>
<dbReference type="EMBL" id="MKKU01001495">
    <property type="protein sequence ID" value="RNE95196.1"/>
    <property type="molecule type" value="Genomic_DNA"/>
</dbReference>
<gene>
    <name evidence="2" type="ORF">Tco025E_10125</name>
</gene>
<keyword evidence="3" id="KW-1185">Reference proteome</keyword>
<dbReference type="GeneID" id="40323736"/>
<keyword evidence="2" id="KW-0675">Receptor</keyword>
<comment type="caution">
    <text evidence="2">The sequence shown here is derived from an EMBL/GenBank/DDBJ whole genome shotgun (WGS) entry which is preliminary data.</text>
</comment>
<evidence type="ECO:0000313" key="3">
    <source>
        <dbReference type="Proteomes" id="UP000284403"/>
    </source>
</evidence>
<keyword evidence="1" id="KW-0812">Transmembrane</keyword>